<dbReference type="Proteomes" id="UP001230649">
    <property type="component" value="Unassembled WGS sequence"/>
</dbReference>
<protein>
    <submittedName>
        <fullName evidence="1">Uncharacterized protein</fullName>
    </submittedName>
</protein>
<comment type="caution">
    <text evidence="1">The sequence shown here is derived from an EMBL/GenBank/DDBJ whole genome shotgun (WGS) entry which is preliminary data.</text>
</comment>
<sequence length="430" mass="47737">MATPEPANSAGGVTNSSDSEDSDESMDTTSSGPLSSSEEEQEQEDSADTQDGEFPTLIEPNDMENTCCPQYTIRLDALRFEPGKNKKMRYLLNRWKRFVLDGCKPGDGEVHGQKVEGKAKGKAKGSKQPQAQPYDYVKELHATEYSFATTAGEQPAVKYEVSLVPAAATAERFDLYKRYQEAVHNDKPGENTISGFNRFLCKNPLGYIAWTAKLVAFSVLDILSGCVSSVYFVWDPDYAWASLGKLSALREAALAKEFHDAGMKDMAWLYMGYYIRTCQKMRYKGDYSPSQLLDPGTNKFYPLEEAVKVIDKRPQGYTPFDTDSGTLVTSAVDSTSTRSDKAPKERKAKIKTLATWPKPPPPSFLDPDNIPATYLRKLVVFLDGSLRLLDDVPFRNPVAVNKIIAELIAALGMDRLATIETLERGVFLAF</sequence>
<evidence type="ECO:0000313" key="1">
    <source>
        <dbReference type="EMBL" id="KAJ9099015.1"/>
    </source>
</evidence>
<proteinExistence type="predicted"/>
<evidence type="ECO:0000313" key="2">
    <source>
        <dbReference type="Proteomes" id="UP001230649"/>
    </source>
</evidence>
<gene>
    <name evidence="1" type="ORF">QFC20_005772</name>
</gene>
<dbReference type="EMBL" id="JASBWS010000086">
    <property type="protein sequence ID" value="KAJ9099015.1"/>
    <property type="molecule type" value="Genomic_DNA"/>
</dbReference>
<name>A0ACC2VJD3_9TREE</name>
<accession>A0ACC2VJD3</accession>
<organism evidence="1 2">
    <name type="scientific">Naganishia adeliensis</name>
    <dbReference type="NCBI Taxonomy" id="92952"/>
    <lineage>
        <taxon>Eukaryota</taxon>
        <taxon>Fungi</taxon>
        <taxon>Dikarya</taxon>
        <taxon>Basidiomycota</taxon>
        <taxon>Agaricomycotina</taxon>
        <taxon>Tremellomycetes</taxon>
        <taxon>Filobasidiales</taxon>
        <taxon>Filobasidiaceae</taxon>
        <taxon>Naganishia</taxon>
    </lineage>
</organism>
<keyword evidence="2" id="KW-1185">Reference proteome</keyword>
<reference evidence="1" key="1">
    <citation type="submission" date="2023-04" db="EMBL/GenBank/DDBJ databases">
        <title>Draft Genome sequencing of Naganishia species isolated from polar environments using Oxford Nanopore Technology.</title>
        <authorList>
            <person name="Leo P."/>
            <person name="Venkateswaran K."/>
        </authorList>
    </citation>
    <scope>NUCLEOTIDE SEQUENCE</scope>
    <source>
        <strain evidence="1">MNA-CCFEE 5262</strain>
    </source>
</reference>